<reference evidence="2 3" key="1">
    <citation type="submission" date="2011-08" db="EMBL/GenBank/DDBJ databases">
        <authorList>
            <person name="Liu Z.J."/>
            <person name="Shi F.L."/>
            <person name="Lu J.Q."/>
            <person name="Li M."/>
            <person name="Wang Z.L."/>
        </authorList>
    </citation>
    <scope>NUCLEOTIDE SEQUENCE [LARGE SCALE GENOMIC DNA]</scope>
    <source>
        <strain evidence="2 3">USNM 41457</strain>
    </source>
</reference>
<keyword evidence="1" id="KW-0812">Transmembrane</keyword>
<evidence type="ECO:0000313" key="3">
    <source>
        <dbReference type="Proteomes" id="UP000003163"/>
    </source>
</evidence>
<dbReference type="InParanoid" id="J9DBU5"/>
<dbReference type="Proteomes" id="UP000003163">
    <property type="component" value="Unassembled WGS sequence"/>
</dbReference>
<reference evidence="3" key="2">
    <citation type="submission" date="2015-07" db="EMBL/GenBank/DDBJ databases">
        <title>Contrasting host-pathogen interactions and genome evolution in two generalist and specialist microsporidian pathogens of mosquitoes.</title>
        <authorList>
            <consortium name="The Broad Institute Genomics Platform"/>
            <consortium name="The Broad Institute Genome Sequencing Center for Infectious Disease"/>
            <person name="Cuomo C.A."/>
            <person name="Sanscrainte N.D."/>
            <person name="Goldberg J.M."/>
            <person name="Heiman D."/>
            <person name="Young S."/>
            <person name="Zeng Q."/>
            <person name="Becnel J.J."/>
            <person name="Birren B.W."/>
        </authorList>
    </citation>
    <scope>NUCLEOTIDE SEQUENCE [LARGE SCALE GENOMIC DNA]</scope>
    <source>
        <strain evidence="3">USNM 41457</strain>
    </source>
</reference>
<protein>
    <submittedName>
        <fullName evidence="2">Uncharacterized protein</fullName>
    </submittedName>
</protein>
<proteinExistence type="predicted"/>
<feature type="transmembrane region" description="Helical" evidence="1">
    <location>
        <begin position="12"/>
        <end position="29"/>
    </location>
</feature>
<name>J9DBU5_EDHAE</name>
<dbReference type="EMBL" id="AFBI03000008">
    <property type="protein sequence ID" value="EJW05196.1"/>
    <property type="molecule type" value="Genomic_DNA"/>
</dbReference>
<evidence type="ECO:0000256" key="1">
    <source>
        <dbReference type="SAM" id="Phobius"/>
    </source>
</evidence>
<keyword evidence="1" id="KW-0472">Membrane</keyword>
<gene>
    <name evidence="2" type="ORF">EDEG_00728</name>
</gene>
<dbReference type="HOGENOM" id="CLU_2209967_0_0_1"/>
<organism evidence="2 3">
    <name type="scientific">Edhazardia aedis (strain USNM 41457)</name>
    <name type="common">Microsporidian parasite</name>
    <dbReference type="NCBI Taxonomy" id="1003232"/>
    <lineage>
        <taxon>Eukaryota</taxon>
        <taxon>Fungi</taxon>
        <taxon>Fungi incertae sedis</taxon>
        <taxon>Microsporidia</taxon>
        <taxon>Edhazardia</taxon>
    </lineage>
</organism>
<dbReference type="AlphaFoldDB" id="J9DBU5"/>
<keyword evidence="3" id="KW-1185">Reference proteome</keyword>
<accession>J9DBU5</accession>
<keyword evidence="1" id="KW-1133">Transmembrane helix</keyword>
<feature type="transmembrane region" description="Helical" evidence="1">
    <location>
        <begin position="84"/>
        <end position="103"/>
    </location>
</feature>
<comment type="caution">
    <text evidence="2">The sequence shown here is derived from an EMBL/GenBank/DDBJ whole genome shotgun (WGS) entry which is preliminary data.</text>
</comment>
<evidence type="ECO:0000313" key="2">
    <source>
        <dbReference type="EMBL" id="EJW05196.1"/>
    </source>
</evidence>
<dbReference type="VEuPathDB" id="MicrosporidiaDB:EDEG_00728"/>
<sequence length="107" mass="12543">MFLTCCKYSNFIDYVILIIIKFLFFDRYLKCIGESLFLTNRKNMIGYCGIVGKIPELKKFSIIFVERLEYLLTGNLLYISCEQFLMPVFAMFLFNNVVIFLSGSNLN</sequence>